<dbReference type="OrthoDB" id="201542at2157"/>
<keyword evidence="1" id="KW-0812">Transmembrane</keyword>
<dbReference type="RefSeq" id="WP_059058210.1">
    <property type="nucleotide sequence ID" value="NZ_CEML01000002.1"/>
</dbReference>
<dbReference type="KEGG" id="hhb:Hhub_2130"/>
<gene>
    <name evidence="2" type="ORF">HHUB_2130</name>
</gene>
<accession>A0A0U5H2H6</accession>
<dbReference type="Pfam" id="PF24365">
    <property type="entry name" value="DUF7521"/>
    <property type="match status" value="1"/>
</dbReference>
<reference evidence="3" key="1">
    <citation type="journal article" date="2016" name="Environ. Microbiol.">
        <title>The complete genome of a viable archaeum isolated from 123-million-year-old rock salt.</title>
        <authorList>
            <person name="Jaakkola S.T."/>
            <person name="Pfeiffer F."/>
            <person name="Ravantti J.J."/>
            <person name="Guo Q."/>
            <person name="Liu Y."/>
            <person name="Chen X."/>
            <person name="Ma H."/>
            <person name="Yang C."/>
            <person name="Oksanen H.M."/>
            <person name="Bamford D.H."/>
        </authorList>
    </citation>
    <scope>NUCLEOTIDE SEQUENCE</scope>
    <source>
        <strain evidence="3">JI20-1</strain>
    </source>
</reference>
<dbReference type="EMBL" id="LN831302">
    <property type="protein sequence ID" value="CQH54800.1"/>
    <property type="molecule type" value="Genomic_DNA"/>
</dbReference>
<name>A0A0U5H2H6_9EURY</name>
<organism evidence="2 3">
    <name type="scientific">Halobacterium hubeiense</name>
    <dbReference type="NCBI Taxonomy" id="1407499"/>
    <lineage>
        <taxon>Archaea</taxon>
        <taxon>Methanobacteriati</taxon>
        <taxon>Methanobacteriota</taxon>
        <taxon>Stenosarchaea group</taxon>
        <taxon>Halobacteria</taxon>
        <taxon>Halobacteriales</taxon>
        <taxon>Halobacteriaceae</taxon>
        <taxon>Halobacterium</taxon>
    </lineage>
</organism>
<keyword evidence="3" id="KW-1185">Reference proteome</keyword>
<feature type="transmembrane region" description="Helical" evidence="1">
    <location>
        <begin position="73"/>
        <end position="90"/>
    </location>
</feature>
<keyword evidence="1" id="KW-1133">Transmembrane helix</keyword>
<dbReference type="AlphaFoldDB" id="A0A0U5H2H6"/>
<proteinExistence type="predicted"/>
<feature type="transmembrane region" description="Helical" evidence="1">
    <location>
        <begin position="43"/>
        <end position="61"/>
    </location>
</feature>
<dbReference type="GeneID" id="91109606"/>
<evidence type="ECO:0000313" key="3">
    <source>
        <dbReference type="Proteomes" id="UP000066737"/>
    </source>
</evidence>
<evidence type="ECO:0000313" key="2">
    <source>
        <dbReference type="EMBL" id="CQH54800.1"/>
    </source>
</evidence>
<protein>
    <submittedName>
        <fullName evidence="2">Uncharacterized protein</fullName>
    </submittedName>
</protein>
<dbReference type="Proteomes" id="UP000066737">
    <property type="component" value="Chromosome I"/>
</dbReference>
<evidence type="ECO:0000256" key="1">
    <source>
        <dbReference type="SAM" id="Phobius"/>
    </source>
</evidence>
<dbReference type="STRING" id="1407499.HHUB_2130"/>
<sequence length="94" mass="10123">MRPIEAIYLVFSATLAAAGLSMVAFAVRAYLDTGRHSMMHLSAGFALVVTAAIGTTVVAFVTDFEHTRTLLTANYVLTTGGYLFVMYSIVTPQQ</sequence>
<feature type="transmembrane region" description="Helical" evidence="1">
    <location>
        <begin position="6"/>
        <end position="31"/>
    </location>
</feature>
<keyword evidence="1" id="KW-0472">Membrane</keyword>
<dbReference type="InterPro" id="IPR055943">
    <property type="entry name" value="DUF7521"/>
</dbReference>